<evidence type="ECO:0000313" key="2">
    <source>
        <dbReference type="EMBL" id="NYH54836.1"/>
    </source>
</evidence>
<evidence type="ECO:0000313" key="3">
    <source>
        <dbReference type="Proteomes" id="UP000584931"/>
    </source>
</evidence>
<feature type="compositionally biased region" description="Basic residues" evidence="1">
    <location>
        <begin position="186"/>
        <end position="204"/>
    </location>
</feature>
<name>A0A7Y9XFJ3_9ACTN</name>
<dbReference type="EMBL" id="JACCHL010000001">
    <property type="protein sequence ID" value="NYH54836.1"/>
    <property type="molecule type" value="Genomic_DNA"/>
</dbReference>
<feature type="compositionally biased region" description="Low complexity" evidence="1">
    <location>
        <begin position="42"/>
        <end position="59"/>
    </location>
</feature>
<evidence type="ECO:0000256" key="1">
    <source>
        <dbReference type="SAM" id="MobiDB-lite"/>
    </source>
</evidence>
<gene>
    <name evidence="2" type="ORF">HNR06_004425</name>
</gene>
<accession>A0A7Y9XFJ3</accession>
<feature type="region of interest" description="Disordered" evidence="1">
    <location>
        <begin position="1"/>
        <end position="78"/>
    </location>
</feature>
<feature type="region of interest" description="Disordered" evidence="1">
    <location>
        <begin position="298"/>
        <end position="421"/>
    </location>
</feature>
<protein>
    <submittedName>
        <fullName evidence="2">Uncharacterized protein</fullName>
    </submittedName>
</protein>
<feature type="compositionally biased region" description="Low complexity" evidence="1">
    <location>
        <begin position="397"/>
        <end position="410"/>
    </location>
</feature>
<comment type="caution">
    <text evidence="2">The sequence shown here is derived from an EMBL/GenBank/DDBJ whole genome shotgun (WGS) entry which is preliminary data.</text>
</comment>
<feature type="region of interest" description="Disordered" evidence="1">
    <location>
        <begin position="121"/>
        <end position="260"/>
    </location>
</feature>
<sequence length="421" mass="44576">MAGAGAGAATASGGLPGGAVSHAEAAVRRRCGNRVRTVADRTTIPKAAPANTTAANAAAIPPPAMPRTASTGTAQQAAQAVATGLQGRRQVGPDGLEVPDTGLGLHELRVTAQVDTGGRSVLFDPARGRGERSAELGQARRAFDGPKRAAPRNPEFLCTPDQRILPHTHHAEPVPAYGLQVLDPRKSRREHRRGIRRPGRRRRFTASPARLSSDSRRVRPARSAARLSRDRPVRAGRRRSCGDTSRPGARSGVPHQRRRACQRVRAIPSVRGVVPVHFLTRPVRNFLSAVGKDVETARRVPVPTRGKPFRRRFNSGGRRSPGPRTDSLRGSAPPRPRHAPGGFGTPTLDRAGPRPGGARSSSVPAEVPASTPASGRFGEVPERRGSTFVGATAVYSPTSGPTGWSTTIWTAARPDRPGRAG</sequence>
<feature type="compositionally biased region" description="Low complexity" evidence="1">
    <location>
        <begin position="66"/>
        <end position="78"/>
    </location>
</feature>
<dbReference type="AlphaFoldDB" id="A0A7Y9XFJ3"/>
<feature type="compositionally biased region" description="Low complexity" evidence="1">
    <location>
        <begin position="314"/>
        <end position="324"/>
    </location>
</feature>
<organism evidence="2 3">
    <name type="scientific">Nocardiopsis sinuspersici</name>
    <dbReference type="NCBI Taxonomy" id="501010"/>
    <lineage>
        <taxon>Bacteria</taxon>
        <taxon>Bacillati</taxon>
        <taxon>Actinomycetota</taxon>
        <taxon>Actinomycetes</taxon>
        <taxon>Streptosporangiales</taxon>
        <taxon>Nocardiopsidaceae</taxon>
        <taxon>Nocardiopsis</taxon>
    </lineage>
</organism>
<proteinExistence type="predicted"/>
<reference evidence="2 3" key="1">
    <citation type="submission" date="2020-07" db="EMBL/GenBank/DDBJ databases">
        <title>Sequencing the genomes of 1000 actinobacteria strains.</title>
        <authorList>
            <person name="Klenk H.-P."/>
        </authorList>
    </citation>
    <scope>NUCLEOTIDE SEQUENCE [LARGE SCALE GENOMIC DNA]</scope>
    <source>
        <strain evidence="2 3">DSM 45278</strain>
    </source>
</reference>
<dbReference type="Proteomes" id="UP000584931">
    <property type="component" value="Unassembled WGS sequence"/>
</dbReference>